<dbReference type="GO" id="GO:0005886">
    <property type="term" value="C:plasma membrane"/>
    <property type="evidence" value="ECO:0007669"/>
    <property type="project" value="UniProtKB-SubCell"/>
</dbReference>
<comment type="caution">
    <text evidence="7">The sequence shown here is derived from an EMBL/GenBank/DDBJ whole genome shotgun (WGS) entry which is preliminary data.</text>
</comment>
<dbReference type="EMBL" id="PUHZ01000014">
    <property type="protein sequence ID" value="PQO45416.1"/>
    <property type="molecule type" value="Genomic_DNA"/>
</dbReference>
<dbReference type="SUPFAM" id="SSF53448">
    <property type="entry name" value="Nucleotide-diphospho-sugar transferases"/>
    <property type="match status" value="1"/>
</dbReference>
<keyword evidence="2" id="KW-1003">Cell membrane</keyword>
<name>A0A2S8GLV2_9BACT</name>
<evidence type="ECO:0000256" key="2">
    <source>
        <dbReference type="ARBA" id="ARBA00022475"/>
    </source>
</evidence>
<dbReference type="InterPro" id="IPR029044">
    <property type="entry name" value="Nucleotide-diphossugar_trans"/>
</dbReference>
<protein>
    <submittedName>
        <fullName evidence="7">Glycosyl transferase</fullName>
    </submittedName>
</protein>
<proteinExistence type="predicted"/>
<dbReference type="Pfam" id="PF00535">
    <property type="entry name" value="Glycos_transf_2"/>
    <property type="match status" value="1"/>
</dbReference>
<evidence type="ECO:0000259" key="6">
    <source>
        <dbReference type="Pfam" id="PF00535"/>
    </source>
</evidence>
<evidence type="ECO:0000313" key="7">
    <source>
        <dbReference type="EMBL" id="PQO45416.1"/>
    </source>
</evidence>
<accession>A0A2S8GLV2</accession>
<dbReference type="AlphaFoldDB" id="A0A2S8GLV2"/>
<evidence type="ECO:0000256" key="3">
    <source>
        <dbReference type="ARBA" id="ARBA00022676"/>
    </source>
</evidence>
<evidence type="ECO:0000313" key="8">
    <source>
        <dbReference type="Proteomes" id="UP000237819"/>
    </source>
</evidence>
<evidence type="ECO:0000256" key="5">
    <source>
        <dbReference type="ARBA" id="ARBA00023136"/>
    </source>
</evidence>
<dbReference type="Gene3D" id="3.90.550.10">
    <property type="entry name" value="Spore Coat Polysaccharide Biosynthesis Protein SpsA, Chain A"/>
    <property type="match status" value="1"/>
</dbReference>
<dbReference type="PANTHER" id="PTHR43646:SF2">
    <property type="entry name" value="GLYCOSYLTRANSFERASE 2-LIKE DOMAIN-CONTAINING PROTEIN"/>
    <property type="match status" value="1"/>
</dbReference>
<evidence type="ECO:0000256" key="1">
    <source>
        <dbReference type="ARBA" id="ARBA00004236"/>
    </source>
</evidence>
<feature type="domain" description="Glycosyltransferase 2-like" evidence="6">
    <location>
        <begin position="5"/>
        <end position="128"/>
    </location>
</feature>
<evidence type="ECO:0000256" key="4">
    <source>
        <dbReference type="ARBA" id="ARBA00022679"/>
    </source>
</evidence>
<comment type="subcellular location">
    <subcellularLocation>
        <location evidence="1">Cell membrane</location>
    </subcellularLocation>
</comment>
<keyword evidence="5" id="KW-0472">Membrane</keyword>
<gene>
    <name evidence="7" type="ORF">C5Y93_13265</name>
</gene>
<dbReference type="GO" id="GO:0016757">
    <property type="term" value="F:glycosyltransferase activity"/>
    <property type="evidence" value="ECO:0007669"/>
    <property type="project" value="UniProtKB-KW"/>
</dbReference>
<keyword evidence="3" id="KW-0328">Glycosyltransferase</keyword>
<dbReference type="RefSeq" id="WP_105335907.1">
    <property type="nucleotide sequence ID" value="NZ_PUHZ01000014.1"/>
</dbReference>
<dbReference type="Proteomes" id="UP000237819">
    <property type="component" value="Unassembled WGS sequence"/>
</dbReference>
<keyword evidence="4 7" id="KW-0808">Transferase</keyword>
<dbReference type="OrthoDB" id="9797391at2"/>
<reference evidence="7 8" key="1">
    <citation type="submission" date="2018-02" db="EMBL/GenBank/DDBJ databases">
        <title>Comparative genomes isolates from brazilian mangrove.</title>
        <authorList>
            <person name="Araujo J.E."/>
            <person name="Taketani R.G."/>
            <person name="Silva M.C.P."/>
            <person name="Loureco M.V."/>
            <person name="Andreote F.D."/>
        </authorList>
    </citation>
    <scope>NUCLEOTIDE SEQUENCE [LARGE SCALE GENOMIC DNA]</scope>
    <source>
        <strain evidence="7 8">Nap-Phe MGV</strain>
    </source>
</reference>
<dbReference type="InterPro" id="IPR001173">
    <property type="entry name" value="Glyco_trans_2-like"/>
</dbReference>
<dbReference type="PANTHER" id="PTHR43646">
    <property type="entry name" value="GLYCOSYLTRANSFERASE"/>
    <property type="match status" value="1"/>
</dbReference>
<organism evidence="7 8">
    <name type="scientific">Blastopirellula marina</name>
    <dbReference type="NCBI Taxonomy" id="124"/>
    <lineage>
        <taxon>Bacteria</taxon>
        <taxon>Pseudomonadati</taxon>
        <taxon>Planctomycetota</taxon>
        <taxon>Planctomycetia</taxon>
        <taxon>Pirellulales</taxon>
        <taxon>Pirellulaceae</taxon>
        <taxon>Blastopirellula</taxon>
    </lineage>
</organism>
<sequence length="289" mass="32521">MNQPTVIIPAHNEASVILRCLKSVRDACSGAMPQTIVVANNCSDNTAQISRDFDPNVTAIETPIGSKVHALNLGDEAATGFPRIYLDADIVLEKGSMEKLCEALQQPGVLAVAPLIDVDLTDRAWPVRAYYQVWQELPYCRSGMIGSGIYGVSEEGRQRFDTFPMITADDAFVRLQFKPSERKTVESCRFTVTPPKTLTSIIDIKTRSHYGNEELRQQFPELWNNEEVNHGSPLLRLGVNPLWWPALAVYLYVKIATRKRVRQRFERGEVHKWERDESSREPSSTGAES</sequence>